<comment type="caution">
    <text evidence="1">The sequence shown here is derived from an EMBL/GenBank/DDBJ whole genome shotgun (WGS) entry which is preliminary data.</text>
</comment>
<name>A0ABU3VML2_9EURY</name>
<dbReference type="Proteomes" id="UP001272052">
    <property type="component" value="Unassembled WGS sequence"/>
</dbReference>
<accession>A0ABU3VML2</accession>
<evidence type="ECO:0000313" key="2">
    <source>
        <dbReference type="Proteomes" id="UP001272052"/>
    </source>
</evidence>
<keyword evidence="2" id="KW-1185">Reference proteome</keyword>
<dbReference type="EMBL" id="JAWDKC010000006">
    <property type="protein sequence ID" value="MDV0444637.1"/>
    <property type="molecule type" value="Genomic_DNA"/>
</dbReference>
<proteinExistence type="predicted"/>
<gene>
    <name evidence="1" type="ORF">MmiAt1_01690</name>
</gene>
<reference evidence="1 2" key="1">
    <citation type="submission" date="2023-06" db="EMBL/GenBank/DDBJ databases">
        <title>Genome sequence of Methanimicrococcus sp. At1.</title>
        <authorList>
            <person name="Protasov E."/>
            <person name="Platt K."/>
            <person name="Poehlein A."/>
            <person name="Daniel R."/>
            <person name="Brune A."/>
        </authorList>
    </citation>
    <scope>NUCLEOTIDE SEQUENCE [LARGE SCALE GENOMIC DNA]</scope>
    <source>
        <strain evidence="1 2">At1</strain>
    </source>
</reference>
<evidence type="ECO:0000313" key="1">
    <source>
        <dbReference type="EMBL" id="MDV0444637.1"/>
    </source>
</evidence>
<protein>
    <recommendedName>
        <fullName evidence="3">Secreted protein</fullName>
    </recommendedName>
</protein>
<evidence type="ECO:0008006" key="3">
    <source>
        <dbReference type="Google" id="ProtNLM"/>
    </source>
</evidence>
<organism evidence="1 2">
    <name type="scientific">Methanimicrococcus hacksteinii</name>
    <dbReference type="NCBI Taxonomy" id="3028293"/>
    <lineage>
        <taxon>Archaea</taxon>
        <taxon>Methanobacteriati</taxon>
        <taxon>Methanobacteriota</taxon>
        <taxon>Stenosarchaea group</taxon>
        <taxon>Methanomicrobia</taxon>
        <taxon>Methanosarcinales</taxon>
        <taxon>Methanosarcinaceae</taxon>
        <taxon>Methanimicrococcus</taxon>
    </lineage>
</organism>
<sequence length="141" mass="16006">MLLSLLCCCHCYAAAITVLLPSAACRLSAQRSICICSFLSHPLATRAWHRLPYRFRLPLFPFTAVSVYRCFRLPLFPFTAVSVYRCFRLPLFPFTAVSVYRCLRLLPPPYCFRPAAVSGVLRARAAPFFKSDLKKFASDCL</sequence>